<accession>A0A1I6UY67</accession>
<reference evidence="3" key="1">
    <citation type="submission" date="2016-10" db="EMBL/GenBank/DDBJ databases">
        <authorList>
            <person name="Varghese N."/>
            <person name="Submissions S."/>
        </authorList>
    </citation>
    <scope>NUCLEOTIDE SEQUENCE [LARGE SCALE GENOMIC DNA]</scope>
    <source>
        <strain evidence="3">DSM 22427</strain>
    </source>
</reference>
<sequence>MSKAGSATLDDFADEPTGTDSPTVGESLETTTHHAHTRYAANDEPGVEDGVDDLDRRLEDDPEIATDGKTDVRNPCRDNSRLEIDDPEHCKQCGAELPDVDEKDAQGRPLVWTKGQWESLEICADCWTDQELEKLRGSAWTDTSASVPRCCGMSKSSNYSDNTELSVENYLCRRRSDFSGDILLKSTIPSNFFNNRNTIQTPTASTHNKTNAPTKMATISASAAIDSKSSDLVIV</sequence>
<evidence type="ECO:0000256" key="1">
    <source>
        <dbReference type="SAM" id="MobiDB-lite"/>
    </source>
</evidence>
<name>A0A1I6UY67_9EURY</name>
<dbReference type="RefSeq" id="WP_092907587.1">
    <property type="nucleotide sequence ID" value="NZ_FOZS01000008.1"/>
</dbReference>
<proteinExistence type="predicted"/>
<dbReference type="AlphaFoldDB" id="A0A1I6UY67"/>
<organism evidence="2 3">
    <name type="scientific">Halostagnicola kamekurae</name>
    <dbReference type="NCBI Taxonomy" id="619731"/>
    <lineage>
        <taxon>Archaea</taxon>
        <taxon>Methanobacteriati</taxon>
        <taxon>Methanobacteriota</taxon>
        <taxon>Stenosarchaea group</taxon>
        <taxon>Halobacteria</taxon>
        <taxon>Halobacteriales</taxon>
        <taxon>Natrialbaceae</taxon>
        <taxon>Halostagnicola</taxon>
    </lineage>
</organism>
<evidence type="ECO:0000313" key="2">
    <source>
        <dbReference type="EMBL" id="SFT06333.1"/>
    </source>
</evidence>
<keyword evidence="3" id="KW-1185">Reference proteome</keyword>
<feature type="region of interest" description="Disordered" evidence="1">
    <location>
        <begin position="1"/>
        <end position="73"/>
    </location>
</feature>
<protein>
    <submittedName>
        <fullName evidence="2">Uncharacterized protein</fullName>
    </submittedName>
</protein>
<gene>
    <name evidence="2" type="ORF">SAMN04488556_4166</name>
</gene>
<evidence type="ECO:0000313" key="3">
    <source>
        <dbReference type="Proteomes" id="UP000199199"/>
    </source>
</evidence>
<dbReference type="OrthoDB" id="57602at1644060"/>
<dbReference type="Proteomes" id="UP000199199">
    <property type="component" value="Unassembled WGS sequence"/>
</dbReference>
<dbReference type="EMBL" id="FOZS01000008">
    <property type="protein sequence ID" value="SFT06333.1"/>
    <property type="molecule type" value="Genomic_DNA"/>
</dbReference>